<evidence type="ECO:0000313" key="16">
    <source>
        <dbReference type="Proteomes" id="UP001212411"/>
    </source>
</evidence>
<dbReference type="Gene3D" id="3.40.800.10">
    <property type="entry name" value="Ureohydrolase domain"/>
    <property type="match status" value="1"/>
</dbReference>
<evidence type="ECO:0000256" key="8">
    <source>
        <dbReference type="ARBA" id="ARBA00022801"/>
    </source>
</evidence>
<feature type="binding site" evidence="11">
    <location>
        <position position="142"/>
    </location>
    <ligand>
        <name>Mn(2+)</name>
        <dbReference type="ChEBI" id="CHEBI:29035"/>
        <label>1</label>
    </ligand>
</feature>
<evidence type="ECO:0000256" key="2">
    <source>
        <dbReference type="ARBA" id="ARBA00011233"/>
    </source>
</evidence>
<dbReference type="GO" id="GO:0005829">
    <property type="term" value="C:cytosol"/>
    <property type="evidence" value="ECO:0007669"/>
    <property type="project" value="TreeGrafter"/>
</dbReference>
<dbReference type="SUPFAM" id="SSF52768">
    <property type="entry name" value="Arginase/deacetylase"/>
    <property type="match status" value="1"/>
</dbReference>
<dbReference type="PRINTS" id="PR00116">
    <property type="entry name" value="ARGINASE"/>
</dbReference>
<comment type="pathway">
    <text evidence="1">Nitrogen metabolism; urea cycle; L-ornithine and urea from L-arginine: step 1/1.</text>
</comment>
<evidence type="ECO:0000256" key="6">
    <source>
        <dbReference type="ARBA" id="ARBA00022503"/>
    </source>
</evidence>
<dbReference type="CDD" id="cd09989">
    <property type="entry name" value="Arginase"/>
    <property type="match status" value="1"/>
</dbReference>
<dbReference type="InterPro" id="IPR023696">
    <property type="entry name" value="Ureohydrolase_dom_sf"/>
</dbReference>
<keyword evidence="8 13" id="KW-0378">Hydrolase</keyword>
<feature type="binding site" evidence="11">
    <location>
        <position position="249"/>
    </location>
    <ligand>
        <name>Mn(2+)</name>
        <dbReference type="ChEBI" id="CHEBI:29035"/>
        <label>1</label>
    </ligand>
</feature>
<name>A0AAF0AWP7_9SCHI</name>
<gene>
    <name evidence="15" type="primary">aru1</name>
    <name evidence="15" type="ORF">SOMG_03250</name>
</gene>
<comment type="cofactor">
    <cofactor evidence="11 14">
        <name>Mn(2+)</name>
        <dbReference type="ChEBI" id="CHEBI:29035"/>
    </cofactor>
    <text evidence="11 14">Binds 2 manganese ions per subunit.</text>
</comment>
<evidence type="ECO:0000256" key="5">
    <source>
        <dbReference type="ARBA" id="ARBA00022436"/>
    </source>
</evidence>
<evidence type="ECO:0000256" key="10">
    <source>
        <dbReference type="ARBA" id="ARBA00047391"/>
    </source>
</evidence>
<dbReference type="PANTHER" id="PTHR43782">
    <property type="entry name" value="ARGINASE"/>
    <property type="match status" value="1"/>
</dbReference>
<evidence type="ECO:0000256" key="11">
    <source>
        <dbReference type="PIRSR" id="PIRSR036979-1"/>
    </source>
</evidence>
<feature type="binding site" evidence="11">
    <location>
        <position position="146"/>
    </location>
    <ligand>
        <name>Mn(2+)</name>
        <dbReference type="ChEBI" id="CHEBI:29035"/>
        <label>1</label>
    </ligand>
</feature>
<evidence type="ECO:0000256" key="4">
    <source>
        <dbReference type="ARBA" id="ARBA00018123"/>
    </source>
</evidence>
<dbReference type="GO" id="GO:0005634">
    <property type="term" value="C:nucleus"/>
    <property type="evidence" value="ECO:0007669"/>
    <property type="project" value="TreeGrafter"/>
</dbReference>
<feature type="binding site" evidence="11">
    <location>
        <position position="247"/>
    </location>
    <ligand>
        <name>Mn(2+)</name>
        <dbReference type="ChEBI" id="CHEBI:29035"/>
        <label>1</label>
    </ligand>
</feature>
<organism evidence="15 16">
    <name type="scientific">Schizosaccharomyces osmophilus</name>
    <dbReference type="NCBI Taxonomy" id="2545709"/>
    <lineage>
        <taxon>Eukaryota</taxon>
        <taxon>Fungi</taxon>
        <taxon>Dikarya</taxon>
        <taxon>Ascomycota</taxon>
        <taxon>Taphrinomycotina</taxon>
        <taxon>Schizosaccharomycetes</taxon>
        <taxon>Schizosaccharomycetales</taxon>
        <taxon>Schizosaccharomycetaceae</taxon>
        <taxon>Schizosaccharomyces</taxon>
    </lineage>
</organism>
<dbReference type="PROSITE" id="PS01053">
    <property type="entry name" value="ARGINASE_1"/>
    <property type="match status" value="1"/>
</dbReference>
<evidence type="ECO:0000256" key="1">
    <source>
        <dbReference type="ARBA" id="ARBA00005098"/>
    </source>
</evidence>
<dbReference type="NCBIfam" id="TIGR01229">
    <property type="entry name" value="rocF_arginase"/>
    <property type="match status" value="1"/>
</dbReference>
<dbReference type="AlphaFoldDB" id="A0AAF0AWP7"/>
<keyword evidence="5" id="KW-0835">Urea cycle</keyword>
<comment type="similarity">
    <text evidence="12 13">Belongs to the arginase family.</text>
</comment>
<feature type="binding site" evidence="11">
    <location>
        <position position="144"/>
    </location>
    <ligand>
        <name>Mn(2+)</name>
        <dbReference type="ChEBI" id="CHEBI:29035"/>
        <label>1</label>
    </ligand>
</feature>
<evidence type="ECO:0000256" key="3">
    <source>
        <dbReference type="ARBA" id="ARBA00012168"/>
    </source>
</evidence>
<dbReference type="PANTHER" id="PTHR43782:SF3">
    <property type="entry name" value="ARGINASE"/>
    <property type="match status" value="1"/>
</dbReference>
<dbReference type="GeneID" id="80876730"/>
<sequence>MEENYPMQPHRPSMLNKFVQTNQVSIINLPFSGGQPKKGTEDAPELIEQAGVQNDLENLGYSVRYIQNPSFKTPPQIEGPSKDTIKNPQYVSDVCRQVRDTVKSELSQERLVVNVGGDHSLGMGTIEGVQSVYDDASVLWIDAHADINTPESSPSKNLHGCPLAFSLGYADPVPPEFAWTKRVIDEKRLAFIGLRDLDPQERAFLREHNIAAFTMHHVDKYGISKVVEMALEHINPGNRHPVHLSFDVDSCDPAVAPSTGTRVPGGLTFREAMYICEATAETSTLVAIDVMEVNPRLGNEEDTKATVNLARSIIRTSLGQTLL</sequence>
<evidence type="ECO:0000256" key="12">
    <source>
        <dbReference type="PROSITE-ProRule" id="PRU00742"/>
    </source>
</evidence>
<evidence type="ECO:0000256" key="13">
    <source>
        <dbReference type="RuleBase" id="RU003684"/>
    </source>
</evidence>
<dbReference type="PROSITE" id="PS51409">
    <property type="entry name" value="ARGINASE_2"/>
    <property type="match status" value="1"/>
</dbReference>
<keyword evidence="9 11" id="KW-0464">Manganese</keyword>
<keyword evidence="7 11" id="KW-0479">Metal-binding</keyword>
<dbReference type="Pfam" id="PF00491">
    <property type="entry name" value="Arginase"/>
    <property type="match status" value="1"/>
</dbReference>
<proteinExistence type="inferred from homology"/>
<dbReference type="PIRSF" id="PIRSF036979">
    <property type="entry name" value="Arginase"/>
    <property type="match status" value="1"/>
</dbReference>
<dbReference type="GO" id="GO:0030145">
    <property type="term" value="F:manganese ion binding"/>
    <property type="evidence" value="ECO:0007669"/>
    <property type="project" value="TreeGrafter"/>
</dbReference>
<dbReference type="InterPro" id="IPR006035">
    <property type="entry name" value="Ureohydrolase"/>
</dbReference>
<dbReference type="GO" id="GO:0010121">
    <property type="term" value="P:L-arginine catabolic process to proline via ornithine"/>
    <property type="evidence" value="ECO:0007669"/>
    <property type="project" value="UniProtKB-ARBA"/>
</dbReference>
<dbReference type="EC" id="3.5.3.1" evidence="3 14"/>
<dbReference type="RefSeq" id="XP_056037342.1">
    <property type="nucleotide sequence ID" value="XM_056182041.1"/>
</dbReference>
<evidence type="ECO:0000256" key="7">
    <source>
        <dbReference type="ARBA" id="ARBA00022723"/>
    </source>
</evidence>
<keyword evidence="6 14" id="KW-0056">Arginine metabolism</keyword>
<dbReference type="FunFam" id="3.40.800.10:FF:000005">
    <property type="entry name" value="Arginase"/>
    <property type="match status" value="1"/>
</dbReference>
<protein>
    <recommendedName>
        <fullName evidence="4 14">Arginase</fullName>
        <ecNumber evidence="3 14">3.5.3.1</ecNumber>
    </recommendedName>
</protein>
<dbReference type="GO" id="GO:0004053">
    <property type="term" value="F:arginase activity"/>
    <property type="evidence" value="ECO:0007669"/>
    <property type="project" value="UniProtKB-EC"/>
</dbReference>
<accession>A0AAF0AWP7</accession>
<dbReference type="InterPro" id="IPR014033">
    <property type="entry name" value="Arginase"/>
</dbReference>
<feature type="binding site" evidence="11">
    <location>
        <position position="119"/>
    </location>
    <ligand>
        <name>Mn(2+)</name>
        <dbReference type="ChEBI" id="CHEBI:29035"/>
        <label>1</label>
    </ligand>
</feature>
<dbReference type="GO" id="GO:0000050">
    <property type="term" value="P:urea cycle"/>
    <property type="evidence" value="ECO:0007669"/>
    <property type="project" value="UniProtKB-KW"/>
</dbReference>
<comment type="catalytic activity">
    <reaction evidence="10 14">
        <text>L-arginine + H2O = urea + L-ornithine</text>
        <dbReference type="Rhea" id="RHEA:20569"/>
        <dbReference type="ChEBI" id="CHEBI:15377"/>
        <dbReference type="ChEBI" id="CHEBI:16199"/>
        <dbReference type="ChEBI" id="CHEBI:32682"/>
        <dbReference type="ChEBI" id="CHEBI:46911"/>
        <dbReference type="EC" id="3.5.3.1"/>
    </reaction>
</comment>
<dbReference type="KEGG" id="som:SOMG_03250"/>
<evidence type="ECO:0000256" key="14">
    <source>
        <dbReference type="RuleBase" id="RU361159"/>
    </source>
</evidence>
<dbReference type="InterPro" id="IPR020855">
    <property type="entry name" value="Ureohydrolase_Mn_BS"/>
</dbReference>
<dbReference type="EMBL" id="CP115612">
    <property type="protein sequence ID" value="WBW73099.1"/>
    <property type="molecule type" value="Genomic_DNA"/>
</dbReference>
<evidence type="ECO:0000313" key="15">
    <source>
        <dbReference type="EMBL" id="WBW73099.1"/>
    </source>
</evidence>
<evidence type="ECO:0000256" key="9">
    <source>
        <dbReference type="ARBA" id="ARBA00023211"/>
    </source>
</evidence>
<dbReference type="Proteomes" id="UP001212411">
    <property type="component" value="Chromosome 2"/>
</dbReference>
<comment type="subunit">
    <text evidence="2">Homotrimer.</text>
</comment>
<reference evidence="15 16" key="1">
    <citation type="journal article" date="2023" name="G3 (Bethesda)">
        <title>A high-quality reference genome for the fission yeast Schizosaccharomyces osmophilus.</title>
        <authorList>
            <person name="Jia G.S."/>
            <person name="Zhang W.C."/>
            <person name="Liang Y."/>
            <person name="Liu X.H."/>
            <person name="Rhind N."/>
            <person name="Pidoux A."/>
            <person name="Brysch-Herzberg M."/>
            <person name="Du L.L."/>
        </authorList>
    </citation>
    <scope>NUCLEOTIDE SEQUENCE [LARGE SCALE GENOMIC DNA]</scope>
    <source>
        <strain evidence="15 16">CBS 15793</strain>
    </source>
</reference>
<keyword evidence="16" id="KW-1185">Reference proteome</keyword>